<dbReference type="Proteomes" id="UP000821865">
    <property type="component" value="Chromosome 1"/>
</dbReference>
<comment type="caution">
    <text evidence="1">The sequence shown here is derived from an EMBL/GenBank/DDBJ whole genome shotgun (WGS) entry which is preliminary data.</text>
</comment>
<dbReference type="EMBL" id="CM023470">
    <property type="protein sequence ID" value="KAH7977363.1"/>
    <property type="molecule type" value="Genomic_DNA"/>
</dbReference>
<proteinExistence type="predicted"/>
<evidence type="ECO:0000313" key="1">
    <source>
        <dbReference type="EMBL" id="KAH7977363.1"/>
    </source>
</evidence>
<sequence length="816" mass="90934">MGWGDLGIFGQPAKETPNLDEMASEGMLFTDFYAANPVCSPSRAALLTGRLPIRNGFYTTNNHSRNAYVSPKVAGGIPKEELLIPEILDEAGYRNMIIGKWHLGHEPAFLPLRHGFHEFFGSPSTHPGPFDDVTEPNIPVYRDDHMIGRQVARHRTPRARRTYYEDFEINVKTATSNITVLYTEEAVSFIRRQAARRQPFFLYWAPDSTHLPVYSSEAVRGRSVRGAYGDAVIELDRGVGAILGALKSTGVAENTFVFFTSDNGAATYAKTNGGSNGPLLCGKLTTFEGGFREPAIAWWPGTIPAGTISRRPVSNMDILPTIAELAGARLPPGLVLDGQSLVPRVLGRDEPLNERPIFYYRGNELMAIRSDLYKAHFWCWTDFWEDFQQSVDGVTSHEPLNYTQQPVLFHLGLDPGEKFPIPAHSSEYREKIGPILAIYQNHRHSLVPGKPQLDWCDDAAMMGWGDLGILGNPAKETPNLDKMATEGVLLTDFYTANPLCSPSRAALLTGRLPIRNGFYTSNNHSRNGYTPQEIVGGIQDNEVLIPELLAEAGYRNKIVGKWHLGHQEQYLPLRHGFHEWIGSSNCHFGPYDNVERPNIAFFRDDHMIGRYYEDLAINLTTFTSNLTQLYIKEAVEFIEKQAAQRQPFFLYWAPDATHGPVYSSEKFRGCSQRGPYGDAVMELDHGVGAILDALRRTGAVNNTFVFFTSDNGAALRVPLKCRHRLDYLFRRAGGSNGPFLCGKQTTFEGGLREPAIAWWPGTIPAGKVSISSARRWPYHVSEELTEKPAEGWPLPDSTATQYLADENECASCAALK</sequence>
<accession>A0ACB8DSI7</accession>
<organism evidence="1 2">
    <name type="scientific">Dermacentor silvarum</name>
    <name type="common">Tick</name>
    <dbReference type="NCBI Taxonomy" id="543639"/>
    <lineage>
        <taxon>Eukaryota</taxon>
        <taxon>Metazoa</taxon>
        <taxon>Ecdysozoa</taxon>
        <taxon>Arthropoda</taxon>
        <taxon>Chelicerata</taxon>
        <taxon>Arachnida</taxon>
        <taxon>Acari</taxon>
        <taxon>Parasitiformes</taxon>
        <taxon>Ixodida</taxon>
        <taxon>Ixodoidea</taxon>
        <taxon>Ixodidae</taxon>
        <taxon>Rhipicephalinae</taxon>
        <taxon>Dermacentor</taxon>
    </lineage>
</organism>
<gene>
    <name evidence="1" type="ORF">HPB49_000973</name>
</gene>
<name>A0ACB8DSI7_DERSI</name>
<evidence type="ECO:0000313" key="2">
    <source>
        <dbReference type="Proteomes" id="UP000821865"/>
    </source>
</evidence>
<keyword evidence="2" id="KW-1185">Reference proteome</keyword>
<reference evidence="1" key="1">
    <citation type="submission" date="2020-05" db="EMBL/GenBank/DDBJ databases">
        <title>Large-scale comparative analyses of tick genomes elucidate their genetic diversity and vector capacities.</title>
        <authorList>
            <person name="Jia N."/>
            <person name="Wang J."/>
            <person name="Shi W."/>
            <person name="Du L."/>
            <person name="Sun Y."/>
            <person name="Zhan W."/>
            <person name="Jiang J."/>
            <person name="Wang Q."/>
            <person name="Zhang B."/>
            <person name="Ji P."/>
            <person name="Sakyi L.B."/>
            <person name="Cui X."/>
            <person name="Yuan T."/>
            <person name="Jiang B."/>
            <person name="Yang W."/>
            <person name="Lam T.T.-Y."/>
            <person name="Chang Q."/>
            <person name="Ding S."/>
            <person name="Wang X."/>
            <person name="Zhu J."/>
            <person name="Ruan X."/>
            <person name="Zhao L."/>
            <person name="Wei J."/>
            <person name="Que T."/>
            <person name="Du C."/>
            <person name="Cheng J."/>
            <person name="Dai P."/>
            <person name="Han X."/>
            <person name="Huang E."/>
            <person name="Gao Y."/>
            <person name="Liu J."/>
            <person name="Shao H."/>
            <person name="Ye R."/>
            <person name="Li L."/>
            <person name="Wei W."/>
            <person name="Wang X."/>
            <person name="Wang C."/>
            <person name="Yang T."/>
            <person name="Huo Q."/>
            <person name="Li W."/>
            <person name="Guo W."/>
            <person name="Chen H."/>
            <person name="Zhou L."/>
            <person name="Ni X."/>
            <person name="Tian J."/>
            <person name="Zhou Y."/>
            <person name="Sheng Y."/>
            <person name="Liu T."/>
            <person name="Pan Y."/>
            <person name="Xia L."/>
            <person name="Li J."/>
            <person name="Zhao F."/>
            <person name="Cao W."/>
        </authorList>
    </citation>
    <scope>NUCLEOTIDE SEQUENCE</scope>
    <source>
        <strain evidence="1">Dsil-2018</strain>
    </source>
</reference>
<protein>
    <submittedName>
        <fullName evidence="1">Uncharacterized protein</fullName>
    </submittedName>
</protein>